<dbReference type="SUPFAM" id="SSF53955">
    <property type="entry name" value="Lysozyme-like"/>
    <property type="match status" value="1"/>
</dbReference>
<dbReference type="Gene3D" id="1.10.530.10">
    <property type="match status" value="1"/>
</dbReference>
<dbReference type="InterPro" id="IPR023346">
    <property type="entry name" value="Lysozyme-like_dom_sf"/>
</dbReference>
<name>A0A150WU49_BDEBC</name>
<evidence type="ECO:0000259" key="1">
    <source>
        <dbReference type="Pfam" id="PF01464"/>
    </source>
</evidence>
<dbReference type="OrthoDB" id="9815002at2"/>
<dbReference type="Pfam" id="PF01464">
    <property type="entry name" value="SLT"/>
    <property type="match status" value="1"/>
</dbReference>
<accession>A0A150WU49</accession>
<protein>
    <recommendedName>
        <fullName evidence="1">Transglycosylase SLT domain-containing protein</fullName>
    </recommendedName>
</protein>
<gene>
    <name evidence="2" type="ORF">AZI85_15205</name>
</gene>
<dbReference type="Proteomes" id="UP000075391">
    <property type="component" value="Unassembled WGS sequence"/>
</dbReference>
<feature type="domain" description="Transglycosylase SLT" evidence="1">
    <location>
        <begin position="44"/>
        <end position="167"/>
    </location>
</feature>
<dbReference type="AlphaFoldDB" id="A0A150WU49"/>
<dbReference type="RefSeq" id="WP_063242955.1">
    <property type="nucleotide sequence ID" value="NZ_LUKF01000003.1"/>
</dbReference>
<dbReference type="CDD" id="cd00254">
    <property type="entry name" value="LT-like"/>
    <property type="match status" value="1"/>
</dbReference>
<proteinExistence type="predicted"/>
<evidence type="ECO:0000313" key="3">
    <source>
        <dbReference type="Proteomes" id="UP000075391"/>
    </source>
</evidence>
<evidence type="ECO:0000313" key="2">
    <source>
        <dbReference type="EMBL" id="KYG70038.1"/>
    </source>
</evidence>
<comment type="caution">
    <text evidence="2">The sequence shown here is derived from an EMBL/GenBank/DDBJ whole genome shotgun (WGS) entry which is preliminary data.</text>
</comment>
<sequence length="189" mass="21415">MPFYLLAGLIGVVFLGFSQKEEIKTVMQKTNGSWTRWDADFKAAAAKWKLWPNAWKDLKAICMNESSLGEAKSVKHGLQYPNDIEASKSYDGKSWGIMQVTLTTAQWLDSSATEAKLNDPIYSIDLAARYLAYLRKLFPGELATDIQWIIKSYNQGPGNSQKERAGTSKGYAGEYWARFQRNRQRVEEG</sequence>
<reference evidence="2 3" key="1">
    <citation type="submission" date="2016-03" db="EMBL/GenBank/DDBJ databases">
        <authorList>
            <person name="Ploux O."/>
        </authorList>
    </citation>
    <scope>NUCLEOTIDE SEQUENCE [LARGE SCALE GENOMIC DNA]</scope>
    <source>
        <strain evidence="2 3">BER2</strain>
    </source>
</reference>
<dbReference type="InterPro" id="IPR008258">
    <property type="entry name" value="Transglycosylase_SLT_dom_1"/>
</dbReference>
<organism evidence="2 3">
    <name type="scientific">Bdellovibrio bacteriovorus</name>
    <dbReference type="NCBI Taxonomy" id="959"/>
    <lineage>
        <taxon>Bacteria</taxon>
        <taxon>Pseudomonadati</taxon>
        <taxon>Bdellovibrionota</taxon>
        <taxon>Bdellovibrionia</taxon>
        <taxon>Bdellovibrionales</taxon>
        <taxon>Pseudobdellovibrionaceae</taxon>
        <taxon>Bdellovibrio</taxon>
    </lineage>
</organism>
<dbReference type="EMBL" id="LUKF01000003">
    <property type="protein sequence ID" value="KYG70038.1"/>
    <property type="molecule type" value="Genomic_DNA"/>
</dbReference>